<dbReference type="Proteomes" id="UP001327560">
    <property type="component" value="Chromosome 2"/>
</dbReference>
<evidence type="ECO:0000313" key="2">
    <source>
        <dbReference type="EMBL" id="WOK96504.1"/>
    </source>
</evidence>
<gene>
    <name evidence="2" type="ORF">Cni_G05211</name>
</gene>
<dbReference type="EMBL" id="CP136891">
    <property type="protein sequence ID" value="WOK96504.1"/>
    <property type="molecule type" value="Genomic_DNA"/>
</dbReference>
<accession>A0AAQ3Q592</accession>
<evidence type="ECO:0000313" key="3">
    <source>
        <dbReference type="Proteomes" id="UP001327560"/>
    </source>
</evidence>
<evidence type="ECO:0000256" key="1">
    <source>
        <dbReference type="SAM" id="MobiDB-lite"/>
    </source>
</evidence>
<sequence length="177" mass="19040">MSEMGITHNLREKARRFSLLQSLSDSSGDEHEVKEIVVLLRQHVSQQTLAASGSEHWGFHHGFGHAEVIRRQELRGQPQRRYRVLVEHQAGLQLVLGVGFGGVVRVEDLQLGGGGGGVSDGEVDGDGAESAEVGRPASGVGLERCDAEVVVDGQIAGLLQGLCSTTRSCRGECYQRK</sequence>
<keyword evidence="3" id="KW-1185">Reference proteome</keyword>
<feature type="region of interest" description="Disordered" evidence="1">
    <location>
        <begin position="115"/>
        <end position="135"/>
    </location>
</feature>
<name>A0AAQ3Q592_9LILI</name>
<organism evidence="2 3">
    <name type="scientific">Canna indica</name>
    <name type="common">Indian-shot</name>
    <dbReference type="NCBI Taxonomy" id="4628"/>
    <lineage>
        <taxon>Eukaryota</taxon>
        <taxon>Viridiplantae</taxon>
        <taxon>Streptophyta</taxon>
        <taxon>Embryophyta</taxon>
        <taxon>Tracheophyta</taxon>
        <taxon>Spermatophyta</taxon>
        <taxon>Magnoliopsida</taxon>
        <taxon>Liliopsida</taxon>
        <taxon>Zingiberales</taxon>
        <taxon>Cannaceae</taxon>
        <taxon>Canna</taxon>
    </lineage>
</organism>
<dbReference type="AlphaFoldDB" id="A0AAQ3Q592"/>
<proteinExistence type="predicted"/>
<protein>
    <submittedName>
        <fullName evidence="2">Uncharacterized protein</fullName>
    </submittedName>
</protein>
<reference evidence="2 3" key="1">
    <citation type="submission" date="2023-10" db="EMBL/GenBank/DDBJ databases">
        <title>Chromosome-scale genome assembly provides insights into flower coloration mechanisms of Canna indica.</title>
        <authorList>
            <person name="Li C."/>
        </authorList>
    </citation>
    <scope>NUCLEOTIDE SEQUENCE [LARGE SCALE GENOMIC DNA]</scope>
    <source>
        <tissue evidence="2">Flower</tissue>
    </source>
</reference>